<evidence type="ECO:0000256" key="8">
    <source>
        <dbReference type="ARBA" id="ARBA00023242"/>
    </source>
</evidence>
<dbReference type="SUPFAM" id="SSF140996">
    <property type="entry name" value="Hermes dimerisation domain"/>
    <property type="match status" value="1"/>
</dbReference>
<name>A0AAZ1X787_OREAU</name>
<dbReference type="GO" id="GO:0046983">
    <property type="term" value="F:protein dimerization activity"/>
    <property type="evidence" value="ECO:0007669"/>
    <property type="project" value="InterPro"/>
</dbReference>
<evidence type="ECO:0000313" key="12">
    <source>
        <dbReference type="Ensembl" id="ENSOABP00000063553.1"/>
    </source>
</evidence>
<evidence type="ECO:0000256" key="2">
    <source>
        <dbReference type="ARBA" id="ARBA00022723"/>
    </source>
</evidence>
<evidence type="ECO:0000256" key="9">
    <source>
        <dbReference type="PROSITE-ProRule" id="PRU00027"/>
    </source>
</evidence>
<reference evidence="12" key="2">
    <citation type="submission" date="2025-08" db="UniProtKB">
        <authorList>
            <consortium name="Ensembl"/>
        </authorList>
    </citation>
    <scope>IDENTIFICATION</scope>
</reference>
<keyword evidence="2" id="KW-0479">Metal-binding</keyword>
<dbReference type="GO" id="GO:0008270">
    <property type="term" value="F:zinc ion binding"/>
    <property type="evidence" value="ECO:0007669"/>
    <property type="project" value="UniProtKB-KW"/>
</dbReference>
<dbReference type="InterPro" id="IPR036236">
    <property type="entry name" value="Znf_C2H2_sf"/>
</dbReference>
<evidence type="ECO:0000256" key="1">
    <source>
        <dbReference type="ARBA" id="ARBA00004123"/>
    </source>
</evidence>
<keyword evidence="8" id="KW-0539">Nucleus</keyword>
<feature type="region of interest" description="Disordered" evidence="10">
    <location>
        <begin position="37"/>
        <end position="88"/>
    </location>
</feature>
<dbReference type="GO" id="GO:0005634">
    <property type="term" value="C:nucleus"/>
    <property type="evidence" value="ECO:0007669"/>
    <property type="project" value="UniProtKB-SubCell"/>
</dbReference>
<organism evidence="12 13">
    <name type="scientific">Oreochromis aureus</name>
    <name type="common">Israeli tilapia</name>
    <name type="synonym">Chromis aureus</name>
    <dbReference type="NCBI Taxonomy" id="47969"/>
    <lineage>
        <taxon>Eukaryota</taxon>
        <taxon>Metazoa</taxon>
        <taxon>Chordata</taxon>
        <taxon>Craniata</taxon>
        <taxon>Vertebrata</taxon>
        <taxon>Euteleostomi</taxon>
        <taxon>Actinopterygii</taxon>
        <taxon>Neopterygii</taxon>
        <taxon>Teleostei</taxon>
        <taxon>Neoteleostei</taxon>
        <taxon>Acanthomorphata</taxon>
        <taxon>Ovalentaria</taxon>
        <taxon>Cichlomorphae</taxon>
        <taxon>Cichliformes</taxon>
        <taxon>Cichlidae</taxon>
        <taxon>African cichlids</taxon>
        <taxon>Pseudocrenilabrinae</taxon>
        <taxon>Oreochromini</taxon>
        <taxon>Oreochromis</taxon>
    </lineage>
</organism>
<feature type="domain" description="BED-type" evidence="11">
    <location>
        <begin position="4"/>
        <end position="55"/>
    </location>
</feature>
<protein>
    <recommendedName>
        <fullName evidence="11">BED-type domain-containing protein</fullName>
    </recommendedName>
</protein>
<keyword evidence="4" id="KW-0862">Zinc</keyword>
<dbReference type="InterPro" id="IPR052035">
    <property type="entry name" value="ZnF_BED_domain_contain"/>
</dbReference>
<dbReference type="SUPFAM" id="SSF57667">
    <property type="entry name" value="beta-beta-alpha zinc fingers"/>
    <property type="match status" value="1"/>
</dbReference>
<dbReference type="SUPFAM" id="SSF53098">
    <property type="entry name" value="Ribonuclease H-like"/>
    <property type="match status" value="1"/>
</dbReference>
<dbReference type="Pfam" id="PF05699">
    <property type="entry name" value="Dimer_Tnp_hAT"/>
    <property type="match status" value="1"/>
</dbReference>
<dbReference type="GO" id="GO:0009791">
    <property type="term" value="P:post-embryonic development"/>
    <property type="evidence" value="ECO:0007669"/>
    <property type="project" value="UniProtKB-ARBA"/>
</dbReference>
<dbReference type="Gene3D" id="1.10.10.1070">
    <property type="entry name" value="Zinc finger, BED domain-containing"/>
    <property type="match status" value="1"/>
</dbReference>
<dbReference type="InterPro" id="IPR003656">
    <property type="entry name" value="Znf_BED"/>
</dbReference>
<sequence>MDSRRRSDIWMHFEMKSATHAQCNICKAVLSFRGGSTSNMRRHLSSKHPTVMLQQQHSQNPTTTIGQPSGQQQDTHTAGQGQQSAKRRQRQSYMGAFALVKMIAQDFQPFSIVDDRGFREFTKALDPSYVLPSRSTVSRQLMPDLFQKIRADVQEKIKTAPAVCLTTDCWTSSTSTCYMSVTCHYVTEFKLQSNLLDCFELTDNHTSENLARELERIATEWTIMEKIVACVSDSAANVKKAVGDILHWNHLNCFAHILNLIVRKGIQQSQIQEIIRKVKAIIEYTRRSTVASAKLRETQQQMGQPQLRLKQDVPTRWNSTYYMLMRIAEVKDPLISTLALVNPQLQTLSLEEWEMVKETCEVLQSFEEVTCHNTCIYFMLCHYICLNTFFNSFPDNNILMAEIVKRLGGIEQVSLLADATLLDPRFKKHAFLHDRHAEDAVTRVVGAASRSLRPLPLATSSTEEGEGVPQANPSTETVPVIWANFEEQVASLRPGVQNPFTEAMLEIKGFLSEPLLPRTSDPLEWWKSRATVFKKTCDVMKTRLCIVATSVPSERIFSKAGQMITDRRNRLSPGKVRELIFLNLFFFLNHSS</sequence>
<keyword evidence="7" id="KW-0804">Transcription</keyword>
<dbReference type="Pfam" id="PF02892">
    <property type="entry name" value="zf-BED"/>
    <property type="match status" value="1"/>
</dbReference>
<evidence type="ECO:0000256" key="3">
    <source>
        <dbReference type="ARBA" id="ARBA00022771"/>
    </source>
</evidence>
<dbReference type="GO" id="GO:0003677">
    <property type="term" value="F:DNA binding"/>
    <property type="evidence" value="ECO:0007669"/>
    <property type="project" value="UniProtKB-KW"/>
</dbReference>
<keyword evidence="6" id="KW-0238">DNA-binding</keyword>
<keyword evidence="13" id="KW-1185">Reference proteome</keyword>
<dbReference type="Ensembl" id="ENSOABT00000075428.1">
    <property type="protein sequence ID" value="ENSOABP00000063553.1"/>
    <property type="gene ID" value="ENSOABG00000032173.1"/>
</dbReference>
<dbReference type="InterPro" id="IPR012337">
    <property type="entry name" value="RNaseH-like_sf"/>
</dbReference>
<comment type="subcellular location">
    <subcellularLocation>
        <location evidence="1">Nucleus</location>
    </subcellularLocation>
</comment>
<keyword evidence="5" id="KW-0805">Transcription regulation</keyword>
<dbReference type="PROSITE" id="PS50808">
    <property type="entry name" value="ZF_BED"/>
    <property type="match status" value="1"/>
</dbReference>
<evidence type="ECO:0000256" key="10">
    <source>
        <dbReference type="SAM" id="MobiDB-lite"/>
    </source>
</evidence>
<evidence type="ECO:0000259" key="11">
    <source>
        <dbReference type="PROSITE" id="PS50808"/>
    </source>
</evidence>
<dbReference type="PANTHER" id="PTHR46481:SF10">
    <property type="entry name" value="ZINC FINGER BED DOMAIN-CONTAINING PROTEIN 39"/>
    <property type="match status" value="1"/>
</dbReference>
<accession>A0AAZ1X787</accession>
<feature type="compositionally biased region" description="Polar residues" evidence="10">
    <location>
        <begin position="52"/>
        <end position="84"/>
    </location>
</feature>
<reference evidence="12" key="3">
    <citation type="submission" date="2025-09" db="UniProtKB">
        <authorList>
            <consortium name="Ensembl"/>
        </authorList>
    </citation>
    <scope>IDENTIFICATION</scope>
</reference>
<dbReference type="Proteomes" id="UP000472276">
    <property type="component" value="Unassembled WGS sequence"/>
</dbReference>
<dbReference type="AlphaFoldDB" id="A0AAZ1X787"/>
<keyword evidence="3 9" id="KW-0863">Zinc-finger</keyword>
<dbReference type="SMART" id="SM00614">
    <property type="entry name" value="ZnF_BED"/>
    <property type="match status" value="1"/>
</dbReference>
<reference evidence="13" key="1">
    <citation type="submission" date="2020-03" db="EMBL/GenBank/DDBJ databases">
        <title>Evolution of repeat sequences and sex chromosomes of tilapia species revealed by chromosome-level genomes.</title>
        <authorList>
            <person name="Xu L."/>
            <person name="Tao W."/>
            <person name="Wang D."/>
            <person name="Zhou Q."/>
        </authorList>
    </citation>
    <scope>NUCLEOTIDE SEQUENCE [LARGE SCALE GENOMIC DNA]</scope>
    <source>
        <strain evidence="13">Israel</strain>
    </source>
</reference>
<dbReference type="InterPro" id="IPR008906">
    <property type="entry name" value="HATC_C_dom"/>
</dbReference>
<evidence type="ECO:0000313" key="13">
    <source>
        <dbReference type="Proteomes" id="UP000472276"/>
    </source>
</evidence>
<evidence type="ECO:0000256" key="4">
    <source>
        <dbReference type="ARBA" id="ARBA00022833"/>
    </source>
</evidence>
<evidence type="ECO:0000256" key="7">
    <source>
        <dbReference type="ARBA" id="ARBA00023163"/>
    </source>
</evidence>
<proteinExistence type="predicted"/>
<dbReference type="PANTHER" id="PTHR46481">
    <property type="entry name" value="ZINC FINGER BED DOMAIN-CONTAINING PROTEIN 4"/>
    <property type="match status" value="1"/>
</dbReference>
<evidence type="ECO:0000256" key="6">
    <source>
        <dbReference type="ARBA" id="ARBA00023125"/>
    </source>
</evidence>
<evidence type="ECO:0000256" key="5">
    <source>
        <dbReference type="ARBA" id="ARBA00023015"/>
    </source>
</evidence>